<protein>
    <submittedName>
        <fullName evidence="1">Uncharacterized protein</fullName>
    </submittedName>
</protein>
<comment type="caution">
    <text evidence="1">The sequence shown here is derived from an EMBL/GenBank/DDBJ whole genome shotgun (WGS) entry which is preliminary data.</text>
</comment>
<sequence length="72" mass="8087">MHYSVQIFTWSPKLGVHQVGSSIEIDAVSPKFAATTLLGMRLEETGSSRNLAVRVWKAADADRADCHCYYYH</sequence>
<dbReference type="Proteomes" id="UP000182661">
    <property type="component" value="Unassembled WGS sequence"/>
</dbReference>
<gene>
    <name evidence="1" type="ORF">AX760_13995</name>
</gene>
<accession>A0A657LV39</accession>
<evidence type="ECO:0000313" key="1">
    <source>
        <dbReference type="EMBL" id="OJF99084.1"/>
    </source>
</evidence>
<dbReference type="OrthoDB" id="8278146at2"/>
<dbReference type="EMBL" id="LSRP01000073">
    <property type="protein sequence ID" value="OJF99084.1"/>
    <property type="molecule type" value="Genomic_DNA"/>
</dbReference>
<dbReference type="AlphaFoldDB" id="A0A657LV39"/>
<keyword evidence="2" id="KW-1185">Reference proteome</keyword>
<proteinExistence type="predicted"/>
<dbReference type="RefSeq" id="WP_071832329.1">
    <property type="nucleotide sequence ID" value="NZ_LSRP01000073.1"/>
</dbReference>
<name>A0A657LV39_9HYPH</name>
<reference evidence="1 2" key="1">
    <citation type="submission" date="2016-02" db="EMBL/GenBank/DDBJ databases">
        <title>Genome sequencing of a beta-galactosidase producing bacteria Rhizobium sp. 59.</title>
        <authorList>
            <person name="Wang D."/>
            <person name="Kot W."/>
            <person name="Qin Y."/>
            <person name="Hansen L."/>
            <person name="Naqvi K."/>
            <person name="Rensing C."/>
        </authorList>
    </citation>
    <scope>NUCLEOTIDE SEQUENCE [LARGE SCALE GENOMIC DNA]</scope>
    <source>
        <strain evidence="1 2">59</strain>
    </source>
</reference>
<organism evidence="1 2">
    <name type="scientific">Pararhizobium antarcticum</name>
    <dbReference type="NCBI Taxonomy" id="1798805"/>
    <lineage>
        <taxon>Bacteria</taxon>
        <taxon>Pseudomonadati</taxon>
        <taxon>Pseudomonadota</taxon>
        <taxon>Alphaproteobacteria</taxon>
        <taxon>Hyphomicrobiales</taxon>
        <taxon>Rhizobiaceae</taxon>
        <taxon>Rhizobium/Agrobacterium group</taxon>
        <taxon>Pararhizobium</taxon>
    </lineage>
</organism>
<evidence type="ECO:0000313" key="2">
    <source>
        <dbReference type="Proteomes" id="UP000182661"/>
    </source>
</evidence>